<dbReference type="EMBL" id="JABUBU010000021">
    <property type="protein sequence ID" value="MBY6368269.1"/>
    <property type="molecule type" value="Genomic_DNA"/>
</dbReference>
<evidence type="ECO:0000313" key="2">
    <source>
        <dbReference type="EMBL" id="MBY6368269.1"/>
    </source>
</evidence>
<name>A0ABS7P787_9NOCA</name>
<proteinExistence type="predicted"/>
<keyword evidence="1" id="KW-0812">Transmembrane</keyword>
<keyword evidence="3" id="KW-1185">Reference proteome</keyword>
<dbReference type="Proteomes" id="UP000825228">
    <property type="component" value="Unassembled WGS sequence"/>
</dbReference>
<gene>
    <name evidence="2" type="ORF">HQ603_16065</name>
</gene>
<feature type="non-terminal residue" evidence="2">
    <location>
        <position position="80"/>
    </location>
</feature>
<sequence length="80" mass="7788">MTDDPGGADDAAEQQDSTVPDLRLVPSAVGAWIACGLGVASGASAAVVLAVAFVTMAAGCGLWSAATGSRRQVVTVARAA</sequence>
<keyword evidence="1" id="KW-1133">Transmembrane helix</keyword>
<comment type="caution">
    <text evidence="2">The sequence shown here is derived from an EMBL/GenBank/DDBJ whole genome shotgun (WGS) entry which is preliminary data.</text>
</comment>
<reference evidence="2 3" key="1">
    <citation type="submission" date="2020-06" db="EMBL/GenBank/DDBJ databases">
        <title>Taxonomy, biology and ecology of Rhodococcus bacteria occurring in California pistachio and other woody hosts as revealed by genome sequence analyses.</title>
        <authorList>
            <person name="Gai Y."/>
            <person name="Riely B."/>
        </authorList>
    </citation>
    <scope>NUCLEOTIDE SEQUENCE [LARGE SCALE GENOMIC DNA]</scope>
    <source>
        <strain evidence="2 3">BP-281</strain>
    </source>
</reference>
<keyword evidence="1" id="KW-0472">Membrane</keyword>
<evidence type="ECO:0000313" key="3">
    <source>
        <dbReference type="Proteomes" id="UP000825228"/>
    </source>
</evidence>
<accession>A0ABS7P787</accession>
<feature type="transmembrane region" description="Helical" evidence="1">
    <location>
        <begin position="29"/>
        <end position="62"/>
    </location>
</feature>
<organism evidence="2 3">
    <name type="scientific">Rhodococcoides corynebacterioides</name>
    <dbReference type="NCBI Taxonomy" id="53972"/>
    <lineage>
        <taxon>Bacteria</taxon>
        <taxon>Bacillati</taxon>
        <taxon>Actinomycetota</taxon>
        <taxon>Actinomycetes</taxon>
        <taxon>Mycobacteriales</taxon>
        <taxon>Nocardiaceae</taxon>
        <taxon>Rhodococcoides</taxon>
    </lineage>
</organism>
<evidence type="ECO:0000256" key="1">
    <source>
        <dbReference type="SAM" id="Phobius"/>
    </source>
</evidence>
<protein>
    <submittedName>
        <fullName evidence="2">Uncharacterized protein</fullName>
    </submittedName>
</protein>